<reference evidence="3" key="1">
    <citation type="submission" date="2018-06" db="EMBL/GenBank/DDBJ databases">
        <authorList>
            <person name="Cea G.-C."/>
            <person name="William W."/>
        </authorList>
    </citation>
    <scope>NUCLEOTIDE SEQUENCE [LARGE SCALE GENOMIC DNA]</scope>
    <source>
        <strain evidence="3">DB21MT-2</strain>
    </source>
</reference>
<keyword evidence="1" id="KW-0472">Membrane</keyword>
<sequence length="88" mass="9901">MRLTQLTLHRVLFVPISLKASMRTPLTVLILLLLLSVKWLTSSAQKSFAHALVNSTLSKVEKEPYGSFFVVGILNVYLSPAGIKHYFR</sequence>
<evidence type="ECO:0000313" key="3">
    <source>
        <dbReference type="Proteomes" id="UP000250123"/>
    </source>
</evidence>
<keyword evidence="1" id="KW-1133">Transmembrane helix</keyword>
<keyword evidence="1" id="KW-0812">Transmembrane</keyword>
<evidence type="ECO:0000313" key="2">
    <source>
        <dbReference type="EMBL" id="SQH77360.1"/>
    </source>
</evidence>
<gene>
    <name evidence="2" type="ORF">SHEWBE_3397</name>
</gene>
<name>A0A330M8M8_9GAMM</name>
<protein>
    <submittedName>
        <fullName evidence="2">Uncharacterized protein</fullName>
    </submittedName>
</protein>
<accession>A0A330M8M8</accession>
<dbReference type="Proteomes" id="UP000250123">
    <property type="component" value="Chromosome SHEWBE"/>
</dbReference>
<dbReference type="EMBL" id="LS483452">
    <property type="protein sequence ID" value="SQH77360.1"/>
    <property type="molecule type" value="Genomic_DNA"/>
</dbReference>
<proteinExistence type="predicted"/>
<dbReference type="AlphaFoldDB" id="A0A330M8M8"/>
<feature type="transmembrane region" description="Helical" evidence="1">
    <location>
        <begin position="65"/>
        <end position="83"/>
    </location>
</feature>
<dbReference type="KEGG" id="sbk:SHEWBE_3397"/>
<evidence type="ECO:0000256" key="1">
    <source>
        <dbReference type="SAM" id="Phobius"/>
    </source>
</evidence>
<organism evidence="2 3">
    <name type="scientific">Shewanella benthica</name>
    <dbReference type="NCBI Taxonomy" id="43661"/>
    <lineage>
        <taxon>Bacteria</taxon>
        <taxon>Pseudomonadati</taxon>
        <taxon>Pseudomonadota</taxon>
        <taxon>Gammaproteobacteria</taxon>
        <taxon>Alteromonadales</taxon>
        <taxon>Shewanellaceae</taxon>
        <taxon>Shewanella</taxon>
    </lineage>
</organism>